<proteinExistence type="predicted"/>
<dbReference type="RefSeq" id="WP_154555099.1">
    <property type="nucleotide sequence ID" value="NZ_VUMR01000001.1"/>
</dbReference>
<evidence type="ECO:0000256" key="2">
    <source>
        <dbReference type="SAM" id="MobiDB-lite"/>
    </source>
</evidence>
<dbReference type="GeneID" id="93157696"/>
<evidence type="ECO:0000256" key="1">
    <source>
        <dbReference type="ARBA" id="ARBA00022737"/>
    </source>
</evidence>
<dbReference type="Proteomes" id="UP000434241">
    <property type="component" value="Unassembled WGS sequence"/>
</dbReference>
<name>A0A6N7VFY9_9FIRM</name>
<dbReference type="InterPro" id="IPR018337">
    <property type="entry name" value="Cell_wall/Cho-bd_repeat"/>
</dbReference>
<comment type="caution">
    <text evidence="4">The sequence shown here is derived from an EMBL/GenBank/DDBJ whole genome shotgun (WGS) entry which is preliminary data.</text>
</comment>
<dbReference type="AlphaFoldDB" id="A0A6N7VFY9"/>
<dbReference type="InterPro" id="IPR000772">
    <property type="entry name" value="Ricin_B_lectin"/>
</dbReference>
<feature type="compositionally biased region" description="Acidic residues" evidence="2">
    <location>
        <begin position="74"/>
        <end position="87"/>
    </location>
</feature>
<dbReference type="SUPFAM" id="SSF50370">
    <property type="entry name" value="Ricin B-like lectins"/>
    <property type="match status" value="4"/>
</dbReference>
<dbReference type="CDD" id="cd00161">
    <property type="entry name" value="beta-trefoil_Ricin-like"/>
    <property type="match status" value="3"/>
</dbReference>
<dbReference type="Pfam" id="PF01473">
    <property type="entry name" value="Choline_bind_1"/>
    <property type="match status" value="2"/>
</dbReference>
<dbReference type="Gene3D" id="2.10.270.10">
    <property type="entry name" value="Cholin Binding"/>
    <property type="match status" value="2"/>
</dbReference>
<evidence type="ECO:0000313" key="4">
    <source>
        <dbReference type="EMBL" id="MSS55344.1"/>
    </source>
</evidence>
<reference evidence="4 5" key="1">
    <citation type="submission" date="2019-08" db="EMBL/GenBank/DDBJ databases">
        <title>In-depth cultivation of the pig gut microbiome towards novel bacterial diversity and tailored functional studies.</title>
        <authorList>
            <person name="Wylensek D."/>
            <person name="Hitch T.C.A."/>
            <person name="Clavel T."/>
        </authorList>
    </citation>
    <scope>NUCLEOTIDE SEQUENCE [LARGE SCALE GENOMIC DNA]</scope>
    <source>
        <strain evidence="4 5">LKV-472-APC-3</strain>
    </source>
</reference>
<dbReference type="Pfam" id="PF14200">
    <property type="entry name" value="RicinB_lectin_2"/>
    <property type="match status" value="4"/>
</dbReference>
<evidence type="ECO:0000259" key="3">
    <source>
        <dbReference type="SMART" id="SM00458"/>
    </source>
</evidence>
<feature type="domain" description="Ricin B lectin" evidence="3">
    <location>
        <begin position="537"/>
        <end position="677"/>
    </location>
</feature>
<keyword evidence="1" id="KW-0677">Repeat</keyword>
<gene>
    <name evidence="4" type="ORF">FYJ55_00075</name>
</gene>
<feature type="compositionally biased region" description="Low complexity" evidence="2">
    <location>
        <begin position="60"/>
        <end position="73"/>
    </location>
</feature>
<dbReference type="SUPFAM" id="SSF69360">
    <property type="entry name" value="Cell wall binding repeat"/>
    <property type="match status" value="1"/>
</dbReference>
<dbReference type="Gene3D" id="2.80.10.50">
    <property type="match status" value="8"/>
</dbReference>
<organism evidence="4 5">
    <name type="scientific">Holdemanella porci</name>
    <dbReference type="NCBI Taxonomy" id="2652276"/>
    <lineage>
        <taxon>Bacteria</taxon>
        <taxon>Bacillati</taxon>
        <taxon>Bacillota</taxon>
        <taxon>Erysipelotrichia</taxon>
        <taxon>Erysipelotrichales</taxon>
        <taxon>Erysipelotrichaceae</taxon>
        <taxon>Holdemanella</taxon>
    </lineage>
</organism>
<dbReference type="EMBL" id="VUMR01000001">
    <property type="protein sequence ID" value="MSS55344.1"/>
    <property type="molecule type" value="Genomic_DNA"/>
</dbReference>
<evidence type="ECO:0000313" key="5">
    <source>
        <dbReference type="Proteomes" id="UP000434241"/>
    </source>
</evidence>
<feature type="domain" description="Ricin B lectin" evidence="3">
    <location>
        <begin position="861"/>
        <end position="998"/>
    </location>
</feature>
<dbReference type="InterPro" id="IPR035992">
    <property type="entry name" value="Ricin_B-like_lectins"/>
</dbReference>
<sequence>MNNRDIAKVGFAVLAAVMSYNFADTIVHAEETSVEPVKETAPVENQDELTDVIDAVVEDTNVPENTEETNVPENTEETDVPKEDEETTTVGGGSDASAKLTEGWSSDSLQYVKDGAYVTNRFAEIDGQKYYFDENGNKVTGFKTIGTDSYYFNESGMMQTGLQVLHDQETGVAVYSLRKEDGKLHYYLDNGAAYSGMINLEGKVYYFDKGLQSVGEKQANGYWYNFKEDGSLSVGFVNIGNSVKYYDNLGRRMSGSFTVDKVTYQTDGNGFITKASWNGVSYFCQNDGRWAWNTVGGYRFGGSGCVPTTVTMIVNTINGTNYTPYQVGQILHNAGYFNTSSIGTGGESWQFVANKFGLSYKNNLNVESAKQELLKGNMIAAAVGGGKFCPWYGVTHEILLFGLDAQGYTTVYDPYTSSRNGRVHISEVFNHPSWDSSDRKNGGPFFSLGKLRDQNLYLDVSKGNAHVGSVYYTGNNVEPEVNLSLKNTALVQGRDYKVVYSNNVNLGKGTAIIIGINAFTGTLNVSFDIIKDEMSNGTYEIISSLNSNKVLDIKDGSKASGASIQIYNWNGTQAQQFVVNKNQNGYYTIKNVGSNLYVGISTDWNTMGNYNSLIQGVNASSKAGQFIFTRNSNGQWIISSAWDSRYVFDLNGAKLDNGNKVQLYTVNGSSAQAWKLLKVKNLREEMDALASKNKNTLSDGTYTIHSSINKSYVLDVNGGSKVNFGNIQLYQSNGTLAQGWKVSHDSKGYVTFINIGSGKAIDVKDGSAYNGQNISQYTSNNTYAQKWIVVQQNKGFKIMSALNTSYVLDLDSALTRNYQNIQAYKSNDTAAQRWYFSKYESPREKLNNMAKQYNSSIEETTYVVTSYSNPNYVLDIDGGSKSNCGNLQVYKSNNTNAQKWKVKKDSVGYITFINVGSNKALDVSNASVNNGANIWQYELNNTYAQKWIAKKNTDGSLTFVSALDANYVLDINAGIVKNQQNIQLYQSNGTNAQKFKLTKI</sequence>
<accession>A0A6N7VFY9</accession>
<dbReference type="PROSITE" id="PS50231">
    <property type="entry name" value="RICIN_B_LECTIN"/>
    <property type="match status" value="3"/>
</dbReference>
<feature type="region of interest" description="Disordered" evidence="2">
    <location>
        <begin position="60"/>
        <end position="99"/>
    </location>
</feature>
<protein>
    <recommendedName>
        <fullName evidence="3">Ricin B lectin domain-containing protein</fullName>
    </recommendedName>
</protein>
<dbReference type="SMART" id="SM00458">
    <property type="entry name" value="RICIN"/>
    <property type="match status" value="3"/>
</dbReference>
<keyword evidence="5" id="KW-1185">Reference proteome</keyword>
<feature type="domain" description="Ricin B lectin" evidence="3">
    <location>
        <begin position="700"/>
        <end position="837"/>
    </location>
</feature>